<accession>A0A0C9ZU15</accession>
<dbReference type="EMBL" id="KN835270">
    <property type="protein sequence ID" value="KIK41405.1"/>
    <property type="molecule type" value="Genomic_DNA"/>
</dbReference>
<reference evidence="2" key="2">
    <citation type="submission" date="2015-01" db="EMBL/GenBank/DDBJ databases">
        <title>Evolutionary Origins and Diversification of the Mycorrhizal Mutualists.</title>
        <authorList>
            <consortium name="DOE Joint Genome Institute"/>
            <consortium name="Mycorrhizal Genomics Consortium"/>
            <person name="Kohler A."/>
            <person name="Kuo A."/>
            <person name="Nagy L.G."/>
            <person name="Floudas D."/>
            <person name="Copeland A."/>
            <person name="Barry K.W."/>
            <person name="Cichocki N."/>
            <person name="Veneault-Fourrey C."/>
            <person name="LaButti K."/>
            <person name="Lindquist E.A."/>
            <person name="Lipzen A."/>
            <person name="Lundell T."/>
            <person name="Morin E."/>
            <person name="Murat C."/>
            <person name="Riley R."/>
            <person name="Ohm R."/>
            <person name="Sun H."/>
            <person name="Tunlid A."/>
            <person name="Henrissat B."/>
            <person name="Grigoriev I.V."/>
            <person name="Hibbett D.S."/>
            <person name="Martin F."/>
        </authorList>
    </citation>
    <scope>NUCLEOTIDE SEQUENCE [LARGE SCALE GENOMIC DNA]</scope>
    <source>
        <strain evidence="2">UH-Slu-Lm8-n1</strain>
    </source>
</reference>
<dbReference type="HOGENOM" id="CLU_3051955_0_0_1"/>
<sequence length="54" mass="6157">MPGLVDHNKQGVSTIPQFSITQPRRLFMHPRQVNAMFWPTFRTMTSITGLANAQ</sequence>
<gene>
    <name evidence="1" type="ORF">CY34DRAFT_806134</name>
</gene>
<dbReference type="InParanoid" id="A0A0C9ZU15"/>
<name>A0A0C9ZU15_9AGAM</name>
<evidence type="ECO:0000313" key="2">
    <source>
        <dbReference type="Proteomes" id="UP000054485"/>
    </source>
</evidence>
<evidence type="ECO:0000313" key="1">
    <source>
        <dbReference type="EMBL" id="KIK41405.1"/>
    </source>
</evidence>
<reference evidence="1 2" key="1">
    <citation type="submission" date="2014-04" db="EMBL/GenBank/DDBJ databases">
        <authorList>
            <consortium name="DOE Joint Genome Institute"/>
            <person name="Kuo A."/>
            <person name="Ruytinx J."/>
            <person name="Rineau F."/>
            <person name="Colpaert J."/>
            <person name="Kohler A."/>
            <person name="Nagy L.G."/>
            <person name="Floudas D."/>
            <person name="Copeland A."/>
            <person name="Barry K.W."/>
            <person name="Cichocki N."/>
            <person name="Veneault-Fourrey C."/>
            <person name="LaButti K."/>
            <person name="Lindquist E.A."/>
            <person name="Lipzen A."/>
            <person name="Lundell T."/>
            <person name="Morin E."/>
            <person name="Murat C."/>
            <person name="Sun H."/>
            <person name="Tunlid A."/>
            <person name="Henrissat B."/>
            <person name="Grigoriev I.V."/>
            <person name="Hibbett D.S."/>
            <person name="Martin F."/>
            <person name="Nordberg H.P."/>
            <person name="Cantor M.N."/>
            <person name="Hua S.X."/>
        </authorList>
    </citation>
    <scope>NUCLEOTIDE SEQUENCE [LARGE SCALE GENOMIC DNA]</scope>
    <source>
        <strain evidence="1 2">UH-Slu-Lm8-n1</strain>
    </source>
</reference>
<keyword evidence="2" id="KW-1185">Reference proteome</keyword>
<organism evidence="1 2">
    <name type="scientific">Suillus luteus UH-Slu-Lm8-n1</name>
    <dbReference type="NCBI Taxonomy" id="930992"/>
    <lineage>
        <taxon>Eukaryota</taxon>
        <taxon>Fungi</taxon>
        <taxon>Dikarya</taxon>
        <taxon>Basidiomycota</taxon>
        <taxon>Agaricomycotina</taxon>
        <taxon>Agaricomycetes</taxon>
        <taxon>Agaricomycetidae</taxon>
        <taxon>Boletales</taxon>
        <taxon>Suillineae</taxon>
        <taxon>Suillaceae</taxon>
        <taxon>Suillus</taxon>
    </lineage>
</organism>
<dbReference type="Proteomes" id="UP000054485">
    <property type="component" value="Unassembled WGS sequence"/>
</dbReference>
<dbReference type="AlphaFoldDB" id="A0A0C9ZU15"/>
<protein>
    <submittedName>
        <fullName evidence="1">Uncharacterized protein</fullName>
    </submittedName>
</protein>
<proteinExistence type="predicted"/>